<dbReference type="EMBL" id="PKUS01000035">
    <property type="protein sequence ID" value="PLW67183.1"/>
    <property type="molecule type" value="Genomic_DNA"/>
</dbReference>
<evidence type="ECO:0000313" key="6">
    <source>
        <dbReference type="Proteomes" id="UP000235005"/>
    </source>
</evidence>
<dbReference type="Proteomes" id="UP000235005">
    <property type="component" value="Unassembled WGS sequence"/>
</dbReference>
<comment type="pathway">
    <text evidence="1">Lipid metabolism.</text>
</comment>
<evidence type="ECO:0000313" key="5">
    <source>
        <dbReference type="EMBL" id="PLW67183.1"/>
    </source>
</evidence>
<comment type="caution">
    <text evidence="5">The sequence shown here is derived from an EMBL/GenBank/DDBJ whole genome shotgun (WGS) entry which is preliminary data.</text>
</comment>
<accession>A0A2N5WY66</accession>
<dbReference type="Pfam" id="PF01553">
    <property type="entry name" value="Acyltransferase"/>
    <property type="match status" value="1"/>
</dbReference>
<feature type="domain" description="Phospholipid/glycerol acyltransferase" evidence="4">
    <location>
        <begin position="28"/>
        <end position="140"/>
    </location>
</feature>
<keyword evidence="2 5" id="KW-0808">Transferase</keyword>
<organism evidence="5 6">
    <name type="scientific">Pseudohalioglobus lutimaris</name>
    <dbReference type="NCBI Taxonomy" id="1737061"/>
    <lineage>
        <taxon>Bacteria</taxon>
        <taxon>Pseudomonadati</taxon>
        <taxon>Pseudomonadota</taxon>
        <taxon>Gammaproteobacteria</taxon>
        <taxon>Cellvibrionales</taxon>
        <taxon>Halieaceae</taxon>
        <taxon>Pseudohalioglobus</taxon>
    </lineage>
</organism>
<evidence type="ECO:0000256" key="3">
    <source>
        <dbReference type="ARBA" id="ARBA00023315"/>
    </source>
</evidence>
<dbReference type="InterPro" id="IPR002123">
    <property type="entry name" value="Plipid/glycerol_acylTrfase"/>
</dbReference>
<protein>
    <submittedName>
        <fullName evidence="5">Acyltransferase</fullName>
    </submittedName>
</protein>
<evidence type="ECO:0000259" key="4">
    <source>
        <dbReference type="SMART" id="SM00563"/>
    </source>
</evidence>
<sequence>MKKTLARWTLRLFGWSLEGERPVAPRYVLIAAPHTSNWDFPLMLLYAAAFEMKVTWMAKHSLFWPPLGWMMRALGGMPIVRHRNGNTVDSMVEAFRDRAQLILVVPTEGTRAWVEYWKSGFYHIARRADVPIVPSFLDFAQKRGGFGPAMSLSGDVVQDMDYFRNFYRDYQGRFPALFGPIRLREESDAP</sequence>
<dbReference type="SUPFAM" id="SSF69593">
    <property type="entry name" value="Glycerol-3-phosphate (1)-acyltransferase"/>
    <property type="match status" value="1"/>
</dbReference>
<dbReference type="GO" id="GO:0003841">
    <property type="term" value="F:1-acylglycerol-3-phosphate O-acyltransferase activity"/>
    <property type="evidence" value="ECO:0007669"/>
    <property type="project" value="TreeGrafter"/>
</dbReference>
<keyword evidence="3 5" id="KW-0012">Acyltransferase</keyword>
<gene>
    <name evidence="5" type="ORF">C0039_18230</name>
</gene>
<dbReference type="OrthoDB" id="9796839at2"/>
<name>A0A2N5WY66_9GAMM</name>
<dbReference type="GO" id="GO:0006654">
    <property type="term" value="P:phosphatidic acid biosynthetic process"/>
    <property type="evidence" value="ECO:0007669"/>
    <property type="project" value="TreeGrafter"/>
</dbReference>
<dbReference type="RefSeq" id="WP_101518907.1">
    <property type="nucleotide sequence ID" value="NZ_PKUS01000035.1"/>
</dbReference>
<keyword evidence="6" id="KW-1185">Reference proteome</keyword>
<dbReference type="SMART" id="SM00563">
    <property type="entry name" value="PlsC"/>
    <property type="match status" value="1"/>
</dbReference>
<reference evidence="5 6" key="1">
    <citation type="submission" date="2018-01" db="EMBL/GenBank/DDBJ databases">
        <title>The draft genome sequence of Halioglobus lutimaris HF004.</title>
        <authorList>
            <person name="Du Z.-J."/>
            <person name="Shi M.-J."/>
        </authorList>
    </citation>
    <scope>NUCLEOTIDE SEQUENCE [LARGE SCALE GENOMIC DNA]</scope>
    <source>
        <strain evidence="5 6">HF004</strain>
    </source>
</reference>
<proteinExistence type="predicted"/>
<dbReference type="AlphaFoldDB" id="A0A2N5WY66"/>
<evidence type="ECO:0000256" key="2">
    <source>
        <dbReference type="ARBA" id="ARBA00022679"/>
    </source>
</evidence>
<evidence type="ECO:0000256" key="1">
    <source>
        <dbReference type="ARBA" id="ARBA00005189"/>
    </source>
</evidence>
<dbReference type="CDD" id="cd07988">
    <property type="entry name" value="LPLAT_ABO13168-like"/>
    <property type="match status" value="1"/>
</dbReference>
<dbReference type="PANTHER" id="PTHR10434:SF9">
    <property type="entry name" value="PHOSPHOLIPID_GLYCEROL ACYLTRANSFERASE DOMAIN-CONTAINING PROTEIN"/>
    <property type="match status" value="1"/>
</dbReference>
<dbReference type="PANTHER" id="PTHR10434">
    <property type="entry name" value="1-ACYL-SN-GLYCEROL-3-PHOSPHATE ACYLTRANSFERASE"/>
    <property type="match status" value="1"/>
</dbReference>